<evidence type="ECO:0000256" key="3">
    <source>
        <dbReference type="ARBA" id="ARBA00022448"/>
    </source>
</evidence>
<dbReference type="SMART" id="SM00382">
    <property type="entry name" value="AAA"/>
    <property type="match status" value="1"/>
</dbReference>
<evidence type="ECO:0000256" key="1">
    <source>
        <dbReference type="ARBA" id="ARBA00004202"/>
    </source>
</evidence>
<evidence type="ECO:0000256" key="8">
    <source>
        <dbReference type="ARBA" id="ARBA00023136"/>
    </source>
</evidence>
<dbReference type="InterPro" id="IPR003593">
    <property type="entry name" value="AAA+_ATPase"/>
</dbReference>
<keyword evidence="3" id="KW-0813">Transport</keyword>
<dbReference type="CDD" id="cd03262">
    <property type="entry name" value="ABC_HisP_GlnQ"/>
    <property type="match status" value="1"/>
</dbReference>
<proteinExistence type="inferred from homology"/>
<comment type="caution">
    <text evidence="10">The sequence shown here is derived from an EMBL/GenBank/DDBJ whole genome shotgun (WGS) entry which is preliminary data.</text>
</comment>
<dbReference type="PROSITE" id="PS00211">
    <property type="entry name" value="ABC_TRANSPORTER_1"/>
    <property type="match status" value="1"/>
</dbReference>
<keyword evidence="4" id="KW-1003">Cell membrane</keyword>
<dbReference type="EMBL" id="JAHWQX010000001">
    <property type="protein sequence ID" value="MBW3096459.1"/>
    <property type="molecule type" value="Genomic_DNA"/>
</dbReference>
<keyword evidence="7" id="KW-0029">Amino-acid transport</keyword>
<evidence type="ECO:0000313" key="11">
    <source>
        <dbReference type="Proteomes" id="UP001430804"/>
    </source>
</evidence>
<organism evidence="10 11">
    <name type="scientific">Pseudohoeflea coraliihabitans</name>
    <dbReference type="NCBI Taxonomy" id="2860393"/>
    <lineage>
        <taxon>Bacteria</taxon>
        <taxon>Pseudomonadati</taxon>
        <taxon>Pseudomonadota</taxon>
        <taxon>Alphaproteobacteria</taxon>
        <taxon>Hyphomicrobiales</taxon>
        <taxon>Rhizobiaceae</taxon>
        <taxon>Pseudohoeflea</taxon>
    </lineage>
</organism>
<evidence type="ECO:0000256" key="5">
    <source>
        <dbReference type="ARBA" id="ARBA00022741"/>
    </source>
</evidence>
<keyword evidence="6 10" id="KW-0067">ATP-binding</keyword>
<dbReference type="PIRSF" id="PIRSF039085">
    <property type="entry name" value="ABC_ATPase_HisP"/>
    <property type="match status" value="1"/>
</dbReference>
<protein>
    <submittedName>
        <fullName evidence="10">Amino acid ABC transporter ATP-binding protein</fullName>
    </submittedName>
</protein>
<dbReference type="RefSeq" id="WP_219200148.1">
    <property type="nucleotide sequence ID" value="NZ_JAHWQX010000001.1"/>
</dbReference>
<keyword evidence="11" id="KW-1185">Reference proteome</keyword>
<gene>
    <name evidence="10" type="ORF">KY465_04095</name>
</gene>
<comment type="similarity">
    <text evidence="2">Belongs to the ABC transporter superfamily.</text>
</comment>
<keyword evidence="8" id="KW-0472">Membrane</keyword>
<dbReference type="PANTHER" id="PTHR43166:SF9">
    <property type="entry name" value="GLUTAMATE_ASPARTATE IMPORT ATP-BINDING PROTEIN GLTL"/>
    <property type="match status" value="1"/>
</dbReference>
<dbReference type="PROSITE" id="PS50893">
    <property type="entry name" value="ABC_TRANSPORTER_2"/>
    <property type="match status" value="1"/>
</dbReference>
<name>A0ABS6WKI6_9HYPH</name>
<keyword evidence="5" id="KW-0547">Nucleotide-binding</keyword>
<comment type="subcellular location">
    <subcellularLocation>
        <location evidence="1">Cell membrane</location>
        <topology evidence="1">Peripheral membrane protein</topology>
    </subcellularLocation>
</comment>
<accession>A0ABS6WKI6</accession>
<sequence>MTENLQKQHGKGTSGPETGLTPLVLADGVRKWFGHLEVLKGISLSVSHGEVLSIVGRSGSGKSTFLRCINNLETYQDGRLYVAENLIGYREVNGKLRALPTRAIVQQRRHIGMVFQQFNLFWHMTVLENVIEGPIRVLNEPRETAVERGRELLIKVGLGDKFDSYPMKLSGGQQQRAAIARALAMQPKLMLFDEPTSALDPETTGEVLAVIADLAQSGMTMVIVTHEMSFAQRVSDRIAFMEEGLVNTIATPDAFFGQSDNKSLQRFLATIH</sequence>
<evidence type="ECO:0000256" key="7">
    <source>
        <dbReference type="ARBA" id="ARBA00022970"/>
    </source>
</evidence>
<dbReference type="InterPro" id="IPR050086">
    <property type="entry name" value="MetN_ABC_transporter-like"/>
</dbReference>
<feature type="domain" description="ABC transporter" evidence="9">
    <location>
        <begin position="24"/>
        <end position="268"/>
    </location>
</feature>
<dbReference type="InterPro" id="IPR017871">
    <property type="entry name" value="ABC_transporter-like_CS"/>
</dbReference>
<dbReference type="Proteomes" id="UP001430804">
    <property type="component" value="Unassembled WGS sequence"/>
</dbReference>
<evidence type="ECO:0000256" key="6">
    <source>
        <dbReference type="ARBA" id="ARBA00022840"/>
    </source>
</evidence>
<dbReference type="InterPro" id="IPR030679">
    <property type="entry name" value="ABC_ATPase_HisP-typ"/>
</dbReference>
<dbReference type="PANTHER" id="PTHR43166">
    <property type="entry name" value="AMINO ACID IMPORT ATP-BINDING PROTEIN"/>
    <property type="match status" value="1"/>
</dbReference>
<dbReference type="Pfam" id="PF00005">
    <property type="entry name" value="ABC_tran"/>
    <property type="match status" value="1"/>
</dbReference>
<evidence type="ECO:0000256" key="4">
    <source>
        <dbReference type="ARBA" id="ARBA00022475"/>
    </source>
</evidence>
<evidence type="ECO:0000256" key="2">
    <source>
        <dbReference type="ARBA" id="ARBA00005417"/>
    </source>
</evidence>
<reference evidence="10" key="1">
    <citation type="submission" date="2021-07" db="EMBL/GenBank/DDBJ databases">
        <title>Pseudohoeflea marina sp. nov. a polyhydroxyalcanoate-producing bacterium.</title>
        <authorList>
            <person name="Zheng W."/>
            <person name="Yu S."/>
            <person name="Huang Y."/>
        </authorList>
    </citation>
    <scope>NUCLEOTIDE SEQUENCE</scope>
    <source>
        <strain evidence="10">DP4N28-3</strain>
    </source>
</reference>
<dbReference type="GO" id="GO:0005524">
    <property type="term" value="F:ATP binding"/>
    <property type="evidence" value="ECO:0007669"/>
    <property type="project" value="UniProtKB-KW"/>
</dbReference>
<dbReference type="InterPro" id="IPR003439">
    <property type="entry name" value="ABC_transporter-like_ATP-bd"/>
</dbReference>
<evidence type="ECO:0000259" key="9">
    <source>
        <dbReference type="PROSITE" id="PS50893"/>
    </source>
</evidence>
<evidence type="ECO:0000313" key="10">
    <source>
        <dbReference type="EMBL" id="MBW3096459.1"/>
    </source>
</evidence>